<keyword evidence="3" id="KW-1185">Reference proteome</keyword>
<evidence type="ECO:0000313" key="2">
    <source>
        <dbReference type="EMBL" id="KAK7575488.1"/>
    </source>
</evidence>
<feature type="region of interest" description="Disordered" evidence="1">
    <location>
        <begin position="1"/>
        <end position="69"/>
    </location>
</feature>
<comment type="caution">
    <text evidence="2">The sequence shown here is derived from an EMBL/GenBank/DDBJ whole genome shotgun (WGS) entry which is preliminary data.</text>
</comment>
<sequence>MAGRAAPCSYGRVNRSSKAAETATAPSPPLPSPRPSFGSNPHAKCELASGNEGEGQQMSSSGTKFDYSDDLTRARRLQMRSDILKDTAALEQPRCSRARDFLHPVLPNLGGRRKRLFTAKHYSINNDHFLPNTSIRRVKILHA</sequence>
<accession>A0AAN9T627</accession>
<dbReference type="EMBL" id="JBBCAQ010000036">
    <property type="protein sequence ID" value="KAK7575488.1"/>
    <property type="molecule type" value="Genomic_DNA"/>
</dbReference>
<name>A0AAN9T627_9HEMI</name>
<protein>
    <submittedName>
        <fullName evidence="2">Uncharacterized protein</fullName>
    </submittedName>
</protein>
<dbReference type="AlphaFoldDB" id="A0AAN9T627"/>
<organism evidence="2 3">
    <name type="scientific">Parthenolecanium corni</name>
    <dbReference type="NCBI Taxonomy" id="536013"/>
    <lineage>
        <taxon>Eukaryota</taxon>
        <taxon>Metazoa</taxon>
        <taxon>Ecdysozoa</taxon>
        <taxon>Arthropoda</taxon>
        <taxon>Hexapoda</taxon>
        <taxon>Insecta</taxon>
        <taxon>Pterygota</taxon>
        <taxon>Neoptera</taxon>
        <taxon>Paraneoptera</taxon>
        <taxon>Hemiptera</taxon>
        <taxon>Sternorrhyncha</taxon>
        <taxon>Coccoidea</taxon>
        <taxon>Coccidae</taxon>
        <taxon>Parthenolecanium</taxon>
    </lineage>
</organism>
<feature type="compositionally biased region" description="Polar residues" evidence="1">
    <location>
        <begin position="54"/>
        <end position="63"/>
    </location>
</feature>
<feature type="compositionally biased region" description="Low complexity" evidence="1">
    <location>
        <begin position="16"/>
        <end position="25"/>
    </location>
</feature>
<evidence type="ECO:0000313" key="3">
    <source>
        <dbReference type="Proteomes" id="UP001367676"/>
    </source>
</evidence>
<dbReference type="Proteomes" id="UP001367676">
    <property type="component" value="Unassembled WGS sequence"/>
</dbReference>
<evidence type="ECO:0000256" key="1">
    <source>
        <dbReference type="SAM" id="MobiDB-lite"/>
    </source>
</evidence>
<gene>
    <name evidence="2" type="ORF">V9T40_011774</name>
</gene>
<reference evidence="2 3" key="1">
    <citation type="submission" date="2024-03" db="EMBL/GenBank/DDBJ databases">
        <title>Adaptation during the transition from Ophiocordyceps entomopathogen to insect associate is accompanied by gene loss and intensified selection.</title>
        <authorList>
            <person name="Ward C.M."/>
            <person name="Onetto C.A."/>
            <person name="Borneman A.R."/>
        </authorList>
    </citation>
    <scope>NUCLEOTIDE SEQUENCE [LARGE SCALE GENOMIC DNA]</scope>
    <source>
        <strain evidence="2">AWRI1</strain>
        <tissue evidence="2">Single Adult Female</tissue>
    </source>
</reference>
<proteinExistence type="predicted"/>